<keyword evidence="2" id="KW-0238">DNA-binding</keyword>
<dbReference type="Gene3D" id="1.10.1660.10">
    <property type="match status" value="1"/>
</dbReference>
<keyword evidence="1" id="KW-0805">Transcription regulation</keyword>
<dbReference type="InterPro" id="IPR009061">
    <property type="entry name" value="DNA-bd_dom_put_sf"/>
</dbReference>
<dbReference type="InterPro" id="IPR000551">
    <property type="entry name" value="MerR-type_HTH_dom"/>
</dbReference>
<dbReference type="InterPro" id="IPR036594">
    <property type="entry name" value="Meth_synthase_dom"/>
</dbReference>
<dbReference type="SUPFAM" id="SSF46955">
    <property type="entry name" value="Putative DNA-binding domain"/>
    <property type="match status" value="1"/>
</dbReference>
<dbReference type="InterPro" id="IPR036724">
    <property type="entry name" value="Cobalamin-bd_sf"/>
</dbReference>
<proteinExistence type="predicted"/>
<dbReference type="InterPro" id="IPR047057">
    <property type="entry name" value="MerR_fam"/>
</dbReference>
<evidence type="ECO:0000256" key="1">
    <source>
        <dbReference type="ARBA" id="ARBA00023015"/>
    </source>
</evidence>
<organism evidence="5 6">
    <name type="scientific">Bacillus lumedeiriae</name>
    <dbReference type="NCBI Taxonomy" id="3058829"/>
    <lineage>
        <taxon>Bacteria</taxon>
        <taxon>Bacillati</taxon>
        <taxon>Bacillota</taxon>
        <taxon>Bacilli</taxon>
        <taxon>Bacillales</taxon>
        <taxon>Bacillaceae</taxon>
        <taxon>Bacillus</taxon>
    </lineage>
</organism>
<dbReference type="SMART" id="SM00422">
    <property type="entry name" value="HTH_MERR"/>
    <property type="match status" value="1"/>
</dbReference>
<evidence type="ECO:0000256" key="3">
    <source>
        <dbReference type="ARBA" id="ARBA00023163"/>
    </source>
</evidence>
<reference evidence="5 6" key="1">
    <citation type="submission" date="2023-07" db="EMBL/GenBank/DDBJ databases">
        <title>Bacillus lucianemedeirus sp. nov, a new species isolated from an immunobiological production facility.</title>
        <authorList>
            <person name="Costa L.V."/>
            <person name="Miranda R.V.S.L."/>
            <person name="Brandao M.L.L."/>
            <person name="Reis C.M.F."/>
            <person name="Frazao A.M."/>
            <person name="Cruz F.V."/>
            <person name="Baio P.V.P."/>
            <person name="Veras J.F.C."/>
            <person name="Ramos J.N."/>
            <person name="Vieira V."/>
        </authorList>
    </citation>
    <scope>NUCLEOTIDE SEQUENCE [LARGE SCALE GENOMIC DNA]</scope>
    <source>
        <strain evidence="5 6">B190/17</strain>
    </source>
</reference>
<dbReference type="RefSeq" id="WP_404319043.1">
    <property type="nucleotide sequence ID" value="NZ_JAUIYO010000021.1"/>
</dbReference>
<sequence>MMSQAYTNGLYYIKQVAEMTGMSKQVIRKWEERYGLIQPIRLENGYRMYSEKDISILLTVKELSEQGHSIKQAAALAKKKLTSINMNLSREQESTLHYKEWNDYVLQMLQKGAHCDELELTLILQQAYYQLGLDRFIKLVVIPFLTQVGSRWEKGEWSEYQEALSSLVVRDFLVQIRRNYQCRQEAPLIVGACLPYEQHEIPLHILLLQCMMKGWKTILIGASPAPGSIESLVQKLKPAKVLLSAVTTIPFEKDPHLVENLDQFAAENQKTQFYLGGAGAIQYLSDKALRAIYVTNSIEEIADSSEK</sequence>
<evidence type="ECO:0000313" key="5">
    <source>
        <dbReference type="EMBL" id="MFK2827088.1"/>
    </source>
</evidence>
<keyword evidence="6" id="KW-1185">Reference proteome</keyword>
<name>A0ABW8IC55_9BACI</name>
<evidence type="ECO:0000259" key="4">
    <source>
        <dbReference type="PROSITE" id="PS50937"/>
    </source>
</evidence>
<dbReference type="PANTHER" id="PTHR30204">
    <property type="entry name" value="REDOX-CYCLING DRUG-SENSING TRANSCRIPTIONAL ACTIVATOR SOXR"/>
    <property type="match status" value="1"/>
</dbReference>
<dbReference type="Gene3D" id="3.40.50.280">
    <property type="entry name" value="Cobalamin-binding domain"/>
    <property type="match status" value="1"/>
</dbReference>
<evidence type="ECO:0000256" key="2">
    <source>
        <dbReference type="ARBA" id="ARBA00023125"/>
    </source>
</evidence>
<protein>
    <submittedName>
        <fullName evidence="5">MerR family transcriptional regulator</fullName>
    </submittedName>
</protein>
<evidence type="ECO:0000313" key="6">
    <source>
        <dbReference type="Proteomes" id="UP001619911"/>
    </source>
</evidence>
<dbReference type="SUPFAM" id="SSF52242">
    <property type="entry name" value="Cobalamin (vitamin B12)-binding domain"/>
    <property type="match status" value="1"/>
</dbReference>
<accession>A0ABW8IC55</accession>
<dbReference type="PROSITE" id="PS50937">
    <property type="entry name" value="HTH_MERR_2"/>
    <property type="match status" value="1"/>
</dbReference>
<keyword evidence="3" id="KW-0804">Transcription</keyword>
<dbReference type="PANTHER" id="PTHR30204:SF67">
    <property type="entry name" value="HTH-TYPE TRANSCRIPTIONAL REGULATOR MLRA-RELATED"/>
    <property type="match status" value="1"/>
</dbReference>
<dbReference type="Proteomes" id="UP001619911">
    <property type="component" value="Unassembled WGS sequence"/>
</dbReference>
<gene>
    <name evidence="5" type="ORF">QYG89_15695</name>
</gene>
<dbReference type="Pfam" id="PF13411">
    <property type="entry name" value="MerR_1"/>
    <property type="match status" value="1"/>
</dbReference>
<dbReference type="Gene3D" id="1.10.1240.10">
    <property type="entry name" value="Methionine synthase domain"/>
    <property type="match status" value="1"/>
</dbReference>
<dbReference type="EMBL" id="JAUIYO010000021">
    <property type="protein sequence ID" value="MFK2827088.1"/>
    <property type="molecule type" value="Genomic_DNA"/>
</dbReference>
<feature type="domain" description="HTH merR-type" evidence="4">
    <location>
        <begin position="10"/>
        <end position="79"/>
    </location>
</feature>
<comment type="caution">
    <text evidence="5">The sequence shown here is derived from an EMBL/GenBank/DDBJ whole genome shotgun (WGS) entry which is preliminary data.</text>
</comment>